<evidence type="ECO:0000313" key="2">
    <source>
        <dbReference type="Proteomes" id="UP000828048"/>
    </source>
</evidence>
<protein>
    <submittedName>
        <fullName evidence="1">Uncharacterized protein</fullName>
    </submittedName>
</protein>
<accession>A0ACB7YKA6</accession>
<sequence>MCYCYAKPAVASVRWNGRPSRTVDSDFSTHYAKKVEEGKSRLSALFLSQAIVQLISVLYILSSTKKDLDPVALASTVIALLSILIGELGRRRSRVSLLMVSMFTSYLVTMISLGFAFAHRSHLVVEVGPLRLSFPALPLVIGDTSRWKMLQLLTVLPFLLGWLLQILSVRTMMLLMAHIMRSTKRAF</sequence>
<organism evidence="1 2">
    <name type="scientific">Vaccinium darrowii</name>
    <dbReference type="NCBI Taxonomy" id="229202"/>
    <lineage>
        <taxon>Eukaryota</taxon>
        <taxon>Viridiplantae</taxon>
        <taxon>Streptophyta</taxon>
        <taxon>Embryophyta</taxon>
        <taxon>Tracheophyta</taxon>
        <taxon>Spermatophyta</taxon>
        <taxon>Magnoliopsida</taxon>
        <taxon>eudicotyledons</taxon>
        <taxon>Gunneridae</taxon>
        <taxon>Pentapetalae</taxon>
        <taxon>asterids</taxon>
        <taxon>Ericales</taxon>
        <taxon>Ericaceae</taxon>
        <taxon>Vaccinioideae</taxon>
        <taxon>Vaccinieae</taxon>
        <taxon>Vaccinium</taxon>
    </lineage>
</organism>
<reference evidence="1 2" key="1">
    <citation type="journal article" date="2021" name="Hortic Res">
        <title>High-quality reference genome and annotation aids understanding of berry development for evergreen blueberry (Vaccinium darrowii).</title>
        <authorList>
            <person name="Yu J."/>
            <person name="Hulse-Kemp A.M."/>
            <person name="Babiker E."/>
            <person name="Staton M."/>
        </authorList>
    </citation>
    <scope>NUCLEOTIDE SEQUENCE [LARGE SCALE GENOMIC DNA]</scope>
    <source>
        <strain evidence="2">cv. NJ 8807/NJ 8810</strain>
        <tissue evidence="1">Young leaf</tissue>
    </source>
</reference>
<dbReference type="EMBL" id="CM037161">
    <property type="protein sequence ID" value="KAH7853618.1"/>
    <property type="molecule type" value="Genomic_DNA"/>
</dbReference>
<proteinExistence type="predicted"/>
<comment type="caution">
    <text evidence="1">The sequence shown here is derived from an EMBL/GenBank/DDBJ whole genome shotgun (WGS) entry which is preliminary data.</text>
</comment>
<dbReference type="Proteomes" id="UP000828048">
    <property type="component" value="Chromosome 11"/>
</dbReference>
<keyword evidence="2" id="KW-1185">Reference proteome</keyword>
<evidence type="ECO:0000313" key="1">
    <source>
        <dbReference type="EMBL" id="KAH7853618.1"/>
    </source>
</evidence>
<name>A0ACB7YKA6_9ERIC</name>
<gene>
    <name evidence="1" type="ORF">Vadar_004777</name>
</gene>